<accession>A0A149S439</accession>
<dbReference type="AlphaFoldDB" id="A0A149S439"/>
<reference evidence="2 3" key="1">
    <citation type="submission" date="2015-06" db="EMBL/GenBank/DDBJ databases">
        <title>Improved classification and identification of acetic acid bacteria using matrix-assisted laser desorption/ionization time-of-flight mass spectrometry; Gluconobacter nephelii and Gluconobacter uchimurae are later heterotypic synonyms of Gluconobacter japonicus and Gluconobacter oxydans, respectively.</title>
        <authorList>
            <person name="Li L."/>
            <person name="Cleenwerck I."/>
            <person name="De Vuyst L."/>
            <person name="Vandamme P."/>
        </authorList>
    </citation>
    <scope>NUCLEOTIDE SEQUENCE [LARGE SCALE GENOMIC DNA]</scope>
    <source>
        <strain evidence="2 3">LMG 1676</strain>
    </source>
</reference>
<dbReference type="Proteomes" id="UP000075655">
    <property type="component" value="Unassembled WGS sequence"/>
</dbReference>
<evidence type="ECO:0000313" key="2">
    <source>
        <dbReference type="EMBL" id="KXV21468.1"/>
    </source>
</evidence>
<dbReference type="InterPro" id="IPR049855">
    <property type="entry name" value="DotG/IcmE-like_C"/>
</dbReference>
<evidence type="ECO:0000256" key="1">
    <source>
        <dbReference type="SAM" id="MobiDB-lite"/>
    </source>
</evidence>
<organism evidence="2 3">
    <name type="scientific">Gluconobacter oxydans</name>
    <name type="common">Gluconobacter suboxydans</name>
    <dbReference type="NCBI Taxonomy" id="442"/>
    <lineage>
        <taxon>Bacteria</taxon>
        <taxon>Pseudomonadati</taxon>
        <taxon>Pseudomonadota</taxon>
        <taxon>Alphaproteobacteria</taxon>
        <taxon>Acetobacterales</taxon>
        <taxon>Acetobacteraceae</taxon>
        <taxon>Gluconobacter</taxon>
    </lineage>
</organism>
<dbReference type="CDD" id="cd16431">
    <property type="entry name" value="IcmE"/>
    <property type="match status" value="1"/>
</dbReference>
<feature type="region of interest" description="Disordered" evidence="1">
    <location>
        <begin position="111"/>
        <end position="142"/>
    </location>
</feature>
<comment type="caution">
    <text evidence="2">The sequence shown here is derived from an EMBL/GenBank/DDBJ whole genome shotgun (WGS) entry which is preliminary data.</text>
</comment>
<dbReference type="PATRIC" id="fig|442.8.peg.2826"/>
<name>A0A149S439_GLUOY</name>
<proteinExistence type="predicted"/>
<sequence>MNLKMPKFKSVLSSATRGGNRRFLLLGASAVTVIAIVLGVSHHKVKEMPKSNPGHIVEMNALPGGTNTTPLQDTLRGEQNTEDAHKAEDHGVSYTPDIAPAVLRNTRGQHTDAVLPDDGQQAAPAAPQEVGYSAPIPPPAPPPVPPHIETAAAVQTIPTDPAYAQGGGETSQADQQARDKRRARYVAEIARIEDGLQTRMPVTALQDSVFKGAEENEAKPSSAPANGSAGASVAARFAHDTTTVPALVPAGRGVYAHTVTATDSDLTGQIVLEADSGPIAGDRMIASVTRAPGNEQLLVLQVTKIVHQGRTLATNGVVMAPDSMKQGVASSVDPLIFQRFVMPAAATFVQGLGQAIETTSNVTGSYSALGGMNYIQKLNLGQQMGVAAGSAASATNNALTQDMPTRSRINLAAGVNVGVMFMDPVVDKT</sequence>
<feature type="region of interest" description="Disordered" evidence="1">
    <location>
        <begin position="160"/>
        <end position="180"/>
    </location>
</feature>
<gene>
    <name evidence="2" type="ORF">AD934_02320</name>
</gene>
<dbReference type="RefSeq" id="WP_062499953.1">
    <property type="nucleotide sequence ID" value="NZ_LHZG01000117.1"/>
</dbReference>
<dbReference type="EMBL" id="LHZG01000117">
    <property type="protein sequence ID" value="KXV21468.1"/>
    <property type="molecule type" value="Genomic_DNA"/>
</dbReference>
<evidence type="ECO:0000313" key="3">
    <source>
        <dbReference type="Proteomes" id="UP000075655"/>
    </source>
</evidence>
<protein>
    <submittedName>
        <fullName evidence="2">Type IV secretion protein DotG</fullName>
    </submittedName>
</protein>